<dbReference type="InterPro" id="IPR010343">
    <property type="entry name" value="ArAE_1"/>
</dbReference>
<reference evidence="7 8" key="1">
    <citation type="submission" date="2018-03" db="EMBL/GenBank/DDBJ databases">
        <title>Genomic Encyclopedia of Archaeal and Bacterial Type Strains, Phase II (KMG-II): from individual species to whole genera.</title>
        <authorList>
            <person name="Goeker M."/>
        </authorList>
    </citation>
    <scope>NUCLEOTIDE SEQUENCE [LARGE SCALE GENOMIC DNA]</scope>
    <source>
        <strain evidence="7 8">DSM 45601</strain>
    </source>
</reference>
<evidence type="ECO:0000256" key="6">
    <source>
        <dbReference type="SAM" id="Phobius"/>
    </source>
</evidence>
<proteinExistence type="predicted"/>
<evidence type="ECO:0000256" key="4">
    <source>
        <dbReference type="ARBA" id="ARBA00022989"/>
    </source>
</evidence>
<evidence type="ECO:0000256" key="2">
    <source>
        <dbReference type="ARBA" id="ARBA00022475"/>
    </source>
</evidence>
<dbReference type="AlphaFoldDB" id="A0A2T0QE73"/>
<feature type="transmembrane region" description="Helical" evidence="6">
    <location>
        <begin position="140"/>
        <end position="160"/>
    </location>
</feature>
<evidence type="ECO:0000256" key="1">
    <source>
        <dbReference type="ARBA" id="ARBA00004651"/>
    </source>
</evidence>
<keyword evidence="5 6" id="KW-0472">Membrane</keyword>
<dbReference type="RefSeq" id="WP_106239338.1">
    <property type="nucleotide sequence ID" value="NZ_PVZC01000001.1"/>
</dbReference>
<sequence length="378" mass="40155">MPSKAPGAVRGARWWSRLRGGATAPARPSGESPERYLRDRTALALKAVLAAVLAWLIARYALGQPNPYFAPLAATLSVYPTVARSLLEGAQYAGGFLIGAALAVPVGMLIGPNTAGIAVVVLVSIAVSSWRRLGDQGGQVAFTALFVLLFGGEQALGYALPRLADLGVGLAVGLGVNIFVLPPLHMRPAADTLARLGADVGTALERLAGVAADPGDGTWDAWRRAEAEMNTRARQARRAHDRAYESLRWNPRAAHRRDRPSGALIGALEQLTGYCRATGHTLRETVGEEGGRTGPAGAFGEGYCRLLRRIAPLVRRFAEGDGSGPDGLDDAWRAQHALEKQVADRRAALDFGDLENRLLQLTHRMLAELTGSETPGGR</sequence>
<evidence type="ECO:0000256" key="5">
    <source>
        <dbReference type="ARBA" id="ARBA00023136"/>
    </source>
</evidence>
<keyword evidence="3 6" id="KW-0812">Transmembrane</keyword>
<dbReference type="EMBL" id="PVZC01000001">
    <property type="protein sequence ID" value="PRY02208.1"/>
    <property type="molecule type" value="Genomic_DNA"/>
</dbReference>
<protein>
    <submittedName>
        <fullName evidence="7">Aromatic acid exporter family member 1</fullName>
    </submittedName>
</protein>
<keyword evidence="8" id="KW-1185">Reference proteome</keyword>
<feature type="transmembrane region" description="Helical" evidence="6">
    <location>
        <begin position="92"/>
        <end position="110"/>
    </location>
</feature>
<keyword evidence="4 6" id="KW-1133">Transmembrane helix</keyword>
<accession>A0A2T0QE73</accession>
<feature type="transmembrane region" description="Helical" evidence="6">
    <location>
        <begin position="166"/>
        <end position="185"/>
    </location>
</feature>
<dbReference type="Pfam" id="PF06081">
    <property type="entry name" value="ArAE_1"/>
    <property type="match status" value="1"/>
</dbReference>
<dbReference type="OrthoDB" id="3579456at2"/>
<feature type="transmembrane region" description="Helical" evidence="6">
    <location>
        <begin position="68"/>
        <end position="87"/>
    </location>
</feature>
<evidence type="ECO:0000313" key="8">
    <source>
        <dbReference type="Proteomes" id="UP000237846"/>
    </source>
</evidence>
<dbReference type="Proteomes" id="UP000237846">
    <property type="component" value="Unassembled WGS sequence"/>
</dbReference>
<keyword evidence="2" id="KW-1003">Cell membrane</keyword>
<evidence type="ECO:0000256" key="3">
    <source>
        <dbReference type="ARBA" id="ARBA00022692"/>
    </source>
</evidence>
<name>A0A2T0QE73_9ACTN</name>
<gene>
    <name evidence="7" type="ORF">CLV72_101809</name>
</gene>
<feature type="transmembrane region" description="Helical" evidence="6">
    <location>
        <begin position="43"/>
        <end position="62"/>
    </location>
</feature>
<dbReference type="GO" id="GO:0005886">
    <property type="term" value="C:plasma membrane"/>
    <property type="evidence" value="ECO:0007669"/>
    <property type="project" value="UniProtKB-SubCell"/>
</dbReference>
<comment type="subcellular location">
    <subcellularLocation>
        <location evidence="1">Cell membrane</location>
        <topology evidence="1">Multi-pass membrane protein</topology>
    </subcellularLocation>
</comment>
<evidence type="ECO:0000313" key="7">
    <source>
        <dbReference type="EMBL" id="PRY02208.1"/>
    </source>
</evidence>
<comment type="caution">
    <text evidence="7">The sequence shown here is derived from an EMBL/GenBank/DDBJ whole genome shotgun (WGS) entry which is preliminary data.</text>
</comment>
<organism evidence="7 8">
    <name type="scientific">Allonocardiopsis opalescens</name>
    <dbReference type="NCBI Taxonomy" id="1144618"/>
    <lineage>
        <taxon>Bacteria</taxon>
        <taxon>Bacillati</taxon>
        <taxon>Actinomycetota</taxon>
        <taxon>Actinomycetes</taxon>
        <taxon>Streptosporangiales</taxon>
        <taxon>Allonocardiopsis</taxon>
    </lineage>
</organism>